<reference evidence="1 2" key="1">
    <citation type="journal article" date="2015" name="Genome Announc.">
        <title>Draft Genome Sequence of the Terrestrial Cyanobacterium Scytonema millei VB511283, Isolated from Eastern India.</title>
        <authorList>
            <person name="Sen D."/>
            <person name="Chandrababunaidu M.M."/>
            <person name="Singh D."/>
            <person name="Sanghi N."/>
            <person name="Ghorai A."/>
            <person name="Mishra G.P."/>
            <person name="Madduluri M."/>
            <person name="Adhikary S.P."/>
            <person name="Tripathy S."/>
        </authorList>
    </citation>
    <scope>NUCLEOTIDE SEQUENCE [LARGE SCALE GENOMIC DNA]</scope>
    <source>
        <strain evidence="1 2">VB511283</strain>
    </source>
</reference>
<gene>
    <name evidence="1" type="ORF">QH73_0008665</name>
</gene>
<sequence length="98" mass="11179">MDTTEQVYQLIKQWCFAGDRFQAGATLRQIAVITECLPEVPEQLTDKQLKYIVRWIQENHPNAYLWAMGQRCVGHPAAVWGMGLPNLDSVMPRIASSF</sequence>
<protein>
    <submittedName>
        <fullName evidence="1">Uncharacterized protein</fullName>
    </submittedName>
</protein>
<evidence type="ECO:0000313" key="2">
    <source>
        <dbReference type="Proteomes" id="UP000031532"/>
    </source>
</evidence>
<dbReference type="OrthoDB" id="583079at2"/>
<proteinExistence type="predicted"/>
<dbReference type="AlphaFoldDB" id="A0A9X5E3N7"/>
<comment type="caution">
    <text evidence="1">The sequence shown here is derived from an EMBL/GenBank/DDBJ whole genome shotgun (WGS) entry which is preliminary data.</text>
</comment>
<dbReference type="Proteomes" id="UP000031532">
    <property type="component" value="Unassembled WGS sequence"/>
</dbReference>
<dbReference type="RefSeq" id="WP_015154263.1">
    <property type="nucleotide sequence ID" value="NZ_JTJC03000002.1"/>
</dbReference>
<keyword evidence="2" id="KW-1185">Reference proteome</keyword>
<organism evidence="1 2">
    <name type="scientific">Scytonema millei VB511283</name>
    <dbReference type="NCBI Taxonomy" id="1245923"/>
    <lineage>
        <taxon>Bacteria</taxon>
        <taxon>Bacillati</taxon>
        <taxon>Cyanobacteriota</taxon>
        <taxon>Cyanophyceae</taxon>
        <taxon>Nostocales</taxon>
        <taxon>Scytonemataceae</taxon>
        <taxon>Scytonema</taxon>
    </lineage>
</organism>
<name>A0A9X5E3N7_9CYAN</name>
<accession>A0A9X5E3N7</accession>
<evidence type="ECO:0000313" key="1">
    <source>
        <dbReference type="EMBL" id="NHC34730.1"/>
    </source>
</evidence>
<dbReference type="EMBL" id="JTJC03000002">
    <property type="protein sequence ID" value="NHC34730.1"/>
    <property type="molecule type" value="Genomic_DNA"/>
</dbReference>